<comment type="caution">
    <text evidence="2">The sequence shown here is derived from an EMBL/GenBank/DDBJ whole genome shotgun (WGS) entry which is preliminary data.</text>
</comment>
<feature type="region of interest" description="Disordered" evidence="1">
    <location>
        <begin position="23"/>
        <end position="55"/>
    </location>
</feature>
<evidence type="ECO:0000313" key="2">
    <source>
        <dbReference type="EMBL" id="TNN44606.1"/>
    </source>
</evidence>
<dbReference type="Proteomes" id="UP000314294">
    <property type="component" value="Unassembled WGS sequence"/>
</dbReference>
<protein>
    <submittedName>
        <fullName evidence="2">Uncharacterized protein</fullName>
    </submittedName>
</protein>
<feature type="compositionally biased region" description="Polar residues" evidence="1">
    <location>
        <begin position="33"/>
        <end position="52"/>
    </location>
</feature>
<keyword evidence="3" id="KW-1185">Reference proteome</keyword>
<evidence type="ECO:0000313" key="3">
    <source>
        <dbReference type="Proteomes" id="UP000314294"/>
    </source>
</evidence>
<gene>
    <name evidence="2" type="ORF">EYF80_045176</name>
</gene>
<sequence length="84" mass="9259">MKVRFPRETDPLLVLRPFGSEADPLGSARPDVSSVSRVTQVEGNQEEQTFGDSESRRVQASPCLGVFTALIVPTCRQTPRLTGW</sequence>
<organism evidence="2 3">
    <name type="scientific">Liparis tanakae</name>
    <name type="common">Tanaka's snailfish</name>
    <dbReference type="NCBI Taxonomy" id="230148"/>
    <lineage>
        <taxon>Eukaryota</taxon>
        <taxon>Metazoa</taxon>
        <taxon>Chordata</taxon>
        <taxon>Craniata</taxon>
        <taxon>Vertebrata</taxon>
        <taxon>Euteleostomi</taxon>
        <taxon>Actinopterygii</taxon>
        <taxon>Neopterygii</taxon>
        <taxon>Teleostei</taxon>
        <taxon>Neoteleostei</taxon>
        <taxon>Acanthomorphata</taxon>
        <taxon>Eupercaria</taxon>
        <taxon>Perciformes</taxon>
        <taxon>Cottioidei</taxon>
        <taxon>Cottales</taxon>
        <taxon>Liparidae</taxon>
        <taxon>Liparis</taxon>
    </lineage>
</organism>
<name>A0A4Z2FTQ8_9TELE</name>
<proteinExistence type="predicted"/>
<dbReference type="EMBL" id="SRLO01000893">
    <property type="protein sequence ID" value="TNN44606.1"/>
    <property type="molecule type" value="Genomic_DNA"/>
</dbReference>
<accession>A0A4Z2FTQ8</accession>
<dbReference type="AlphaFoldDB" id="A0A4Z2FTQ8"/>
<reference evidence="2 3" key="1">
    <citation type="submission" date="2019-03" db="EMBL/GenBank/DDBJ databases">
        <title>First draft genome of Liparis tanakae, snailfish: a comprehensive survey of snailfish specific genes.</title>
        <authorList>
            <person name="Kim W."/>
            <person name="Song I."/>
            <person name="Jeong J.-H."/>
            <person name="Kim D."/>
            <person name="Kim S."/>
            <person name="Ryu S."/>
            <person name="Song J.Y."/>
            <person name="Lee S.K."/>
        </authorList>
    </citation>
    <scope>NUCLEOTIDE SEQUENCE [LARGE SCALE GENOMIC DNA]</scope>
    <source>
        <tissue evidence="2">Muscle</tissue>
    </source>
</reference>
<evidence type="ECO:0000256" key="1">
    <source>
        <dbReference type="SAM" id="MobiDB-lite"/>
    </source>
</evidence>